<keyword evidence="8" id="KW-1133">Transmembrane helix</keyword>
<evidence type="ECO:0000313" key="14">
    <source>
        <dbReference type="EMBL" id="KAJ9598945.1"/>
    </source>
</evidence>
<evidence type="ECO:0000256" key="11">
    <source>
        <dbReference type="ARBA" id="ARBA00023157"/>
    </source>
</evidence>
<feature type="signal peptide" evidence="13">
    <location>
        <begin position="1"/>
        <end position="17"/>
    </location>
</feature>
<organism evidence="14 15">
    <name type="scientific">Diploptera punctata</name>
    <name type="common">Pacific beetle cockroach</name>
    <dbReference type="NCBI Taxonomy" id="6984"/>
    <lineage>
        <taxon>Eukaryota</taxon>
        <taxon>Metazoa</taxon>
        <taxon>Ecdysozoa</taxon>
        <taxon>Arthropoda</taxon>
        <taxon>Hexapoda</taxon>
        <taxon>Insecta</taxon>
        <taxon>Pterygota</taxon>
        <taxon>Neoptera</taxon>
        <taxon>Polyneoptera</taxon>
        <taxon>Dictyoptera</taxon>
        <taxon>Blattodea</taxon>
        <taxon>Blaberoidea</taxon>
        <taxon>Blaberidae</taxon>
        <taxon>Diplopterinae</taxon>
        <taxon>Diploptera</taxon>
    </lineage>
</organism>
<evidence type="ECO:0000256" key="9">
    <source>
        <dbReference type="ARBA" id="ARBA00023065"/>
    </source>
</evidence>
<evidence type="ECO:0000256" key="7">
    <source>
        <dbReference type="ARBA" id="ARBA00022737"/>
    </source>
</evidence>
<gene>
    <name evidence="14" type="ORF">L9F63_010539</name>
</gene>
<evidence type="ECO:0000256" key="2">
    <source>
        <dbReference type="ARBA" id="ARBA00022448"/>
    </source>
</evidence>
<dbReference type="SMART" id="SM00369">
    <property type="entry name" value="LRR_TYP"/>
    <property type="match status" value="2"/>
</dbReference>
<evidence type="ECO:0000256" key="1">
    <source>
        <dbReference type="ARBA" id="ARBA00004162"/>
    </source>
</evidence>
<comment type="subcellular location">
    <subcellularLocation>
        <location evidence="1">Cell membrane</location>
        <topology evidence="1">Single-pass membrane protein</topology>
    </subcellularLocation>
</comment>
<evidence type="ECO:0000256" key="8">
    <source>
        <dbReference type="ARBA" id="ARBA00022989"/>
    </source>
</evidence>
<evidence type="ECO:0000256" key="5">
    <source>
        <dbReference type="ARBA" id="ARBA00022692"/>
    </source>
</evidence>
<protein>
    <submittedName>
        <fullName evidence="14">Uncharacterized protein</fullName>
    </submittedName>
</protein>
<reference evidence="14" key="1">
    <citation type="journal article" date="2023" name="IScience">
        <title>Live-bearing cockroach genome reveals convergent evolutionary mechanisms linked to viviparity in insects and beyond.</title>
        <authorList>
            <person name="Fouks B."/>
            <person name="Harrison M.C."/>
            <person name="Mikhailova A.A."/>
            <person name="Marchal E."/>
            <person name="English S."/>
            <person name="Carruthers M."/>
            <person name="Jennings E.C."/>
            <person name="Chiamaka E.L."/>
            <person name="Frigard R.A."/>
            <person name="Pippel M."/>
            <person name="Attardo G.M."/>
            <person name="Benoit J.B."/>
            <person name="Bornberg-Bauer E."/>
            <person name="Tobe S.S."/>
        </authorList>
    </citation>
    <scope>NUCLEOTIDE SEQUENCE</scope>
    <source>
        <strain evidence="14">Stay&amp;Tobe</strain>
    </source>
</reference>
<reference evidence="14" key="2">
    <citation type="submission" date="2023-05" db="EMBL/GenBank/DDBJ databases">
        <authorList>
            <person name="Fouks B."/>
        </authorList>
    </citation>
    <scope>NUCLEOTIDE SEQUENCE</scope>
    <source>
        <strain evidence="14">Stay&amp;Tobe</strain>
        <tissue evidence="14">Testes</tissue>
    </source>
</reference>
<keyword evidence="10" id="KW-0472">Membrane</keyword>
<evidence type="ECO:0000256" key="4">
    <source>
        <dbReference type="ARBA" id="ARBA00022614"/>
    </source>
</evidence>
<dbReference type="SUPFAM" id="SSF52058">
    <property type="entry name" value="L domain-like"/>
    <property type="match status" value="1"/>
</dbReference>
<evidence type="ECO:0000313" key="15">
    <source>
        <dbReference type="Proteomes" id="UP001233999"/>
    </source>
</evidence>
<dbReference type="Gene3D" id="3.80.10.10">
    <property type="entry name" value="Ribonuclease Inhibitor"/>
    <property type="match status" value="1"/>
</dbReference>
<keyword evidence="15" id="KW-1185">Reference proteome</keyword>
<dbReference type="GO" id="GO:0034220">
    <property type="term" value="P:monoatomic ion transmembrane transport"/>
    <property type="evidence" value="ECO:0007669"/>
    <property type="project" value="UniProtKB-KW"/>
</dbReference>
<name>A0AAD8EQ17_DIPPU</name>
<dbReference type="GO" id="GO:0005886">
    <property type="term" value="C:plasma membrane"/>
    <property type="evidence" value="ECO:0007669"/>
    <property type="project" value="UniProtKB-SubCell"/>
</dbReference>
<dbReference type="InterPro" id="IPR003591">
    <property type="entry name" value="Leu-rich_rpt_typical-subtyp"/>
</dbReference>
<evidence type="ECO:0000256" key="6">
    <source>
        <dbReference type="ARBA" id="ARBA00022729"/>
    </source>
</evidence>
<keyword evidence="6 13" id="KW-0732">Signal</keyword>
<evidence type="ECO:0000256" key="10">
    <source>
        <dbReference type="ARBA" id="ARBA00023136"/>
    </source>
</evidence>
<keyword evidence="12" id="KW-0407">Ion channel</keyword>
<dbReference type="PANTHER" id="PTHR46473:SF10">
    <property type="entry name" value="LD45603P-RELATED"/>
    <property type="match status" value="1"/>
</dbReference>
<dbReference type="EMBL" id="JASPKZ010000842">
    <property type="protein sequence ID" value="KAJ9598945.1"/>
    <property type="molecule type" value="Genomic_DNA"/>
</dbReference>
<dbReference type="InterPro" id="IPR001611">
    <property type="entry name" value="Leu-rich_rpt"/>
</dbReference>
<keyword evidence="11" id="KW-1015">Disulfide bond</keyword>
<keyword evidence="5" id="KW-0812">Transmembrane</keyword>
<keyword evidence="2" id="KW-0813">Transport</keyword>
<keyword evidence="3" id="KW-1003">Cell membrane</keyword>
<dbReference type="PANTHER" id="PTHR46473">
    <property type="entry name" value="GH08155P"/>
    <property type="match status" value="1"/>
</dbReference>
<accession>A0AAD8EQ17</accession>
<comment type="caution">
    <text evidence="14">The sequence shown here is derived from an EMBL/GenBank/DDBJ whole genome shotgun (WGS) entry which is preliminary data.</text>
</comment>
<dbReference type="AlphaFoldDB" id="A0AAD8EQ17"/>
<evidence type="ECO:0000256" key="12">
    <source>
        <dbReference type="ARBA" id="ARBA00023303"/>
    </source>
</evidence>
<evidence type="ECO:0000256" key="3">
    <source>
        <dbReference type="ARBA" id="ARBA00022475"/>
    </source>
</evidence>
<dbReference type="InterPro" id="IPR051432">
    <property type="entry name" value="KCNMA1_auxiliary"/>
</dbReference>
<keyword evidence="4" id="KW-0433">Leucine-rich repeat</keyword>
<dbReference type="Proteomes" id="UP001233999">
    <property type="component" value="Unassembled WGS sequence"/>
</dbReference>
<feature type="chain" id="PRO_5042246357" evidence="13">
    <location>
        <begin position="18"/>
        <end position="168"/>
    </location>
</feature>
<dbReference type="InterPro" id="IPR032675">
    <property type="entry name" value="LRR_dom_sf"/>
</dbReference>
<dbReference type="Pfam" id="PF00560">
    <property type="entry name" value="LRR_1"/>
    <property type="match status" value="1"/>
</dbReference>
<keyword evidence="9" id="KW-0406">Ion transport</keyword>
<feature type="non-terminal residue" evidence="14">
    <location>
        <position position="1"/>
    </location>
</feature>
<evidence type="ECO:0000256" key="13">
    <source>
        <dbReference type="SAM" id="SignalP"/>
    </source>
</evidence>
<keyword evidence="7" id="KW-0677">Repeat</keyword>
<sequence>MMRWWVALAALAALVTGSSVPCSELHRELRYPCRCSPAEDGIHMDCDRVVFPGDLPALPYRAPVISFRQRWAGHQALPTQAFTASSLPLRILDFSGNSLRRLTDRLLQGLQTTLQELRLADNLLGDNLNPIFSSSEFHGLSRLKLLDLSGNLIKGIEEGILKGCENLQ</sequence>
<proteinExistence type="predicted"/>